<dbReference type="SUPFAM" id="SSF47384">
    <property type="entry name" value="Homodimeric domain of signal transducing histidine kinase"/>
    <property type="match status" value="1"/>
</dbReference>
<keyword evidence="6 13" id="KW-0812">Transmembrane</keyword>
<keyword evidence="11" id="KW-0902">Two-component regulatory system</keyword>
<dbReference type="InterPro" id="IPR025201">
    <property type="entry name" value="KdpD_TM"/>
</dbReference>
<dbReference type="GO" id="GO:0005886">
    <property type="term" value="C:plasma membrane"/>
    <property type="evidence" value="ECO:0007669"/>
    <property type="project" value="TreeGrafter"/>
</dbReference>
<dbReference type="CDD" id="cd00075">
    <property type="entry name" value="HATPase"/>
    <property type="match status" value="1"/>
</dbReference>
<feature type="domain" description="Histidine kinase" evidence="14">
    <location>
        <begin position="669"/>
        <end position="887"/>
    </location>
</feature>
<dbReference type="CDD" id="cd01983">
    <property type="entry name" value="SIMIBI"/>
    <property type="match status" value="1"/>
</dbReference>
<dbReference type="InterPro" id="IPR003661">
    <property type="entry name" value="HisK_dim/P_dom"/>
</dbReference>
<evidence type="ECO:0000256" key="7">
    <source>
        <dbReference type="ARBA" id="ARBA00022741"/>
    </source>
</evidence>
<reference evidence="15" key="1">
    <citation type="submission" date="2022-08" db="EMBL/GenBank/DDBJ databases">
        <authorList>
            <person name="Vandamme P."/>
            <person name="Hettiarachchi A."/>
            <person name="Peeters C."/>
            <person name="Cnockaert M."/>
            <person name="Carlier A."/>
        </authorList>
    </citation>
    <scope>NUCLEOTIDE SEQUENCE</scope>
    <source>
        <strain evidence="15">LMG 31809</strain>
    </source>
</reference>
<dbReference type="PRINTS" id="PR00344">
    <property type="entry name" value="BCTRLSENSOR"/>
</dbReference>
<dbReference type="Pfam" id="PF02518">
    <property type="entry name" value="HATPase_c"/>
    <property type="match status" value="1"/>
</dbReference>
<dbReference type="Gene3D" id="1.20.120.620">
    <property type="entry name" value="Backbone structure of the membrane domain of e. Coli histidine kinase receptor kdpd"/>
    <property type="match status" value="1"/>
</dbReference>
<evidence type="ECO:0000256" key="11">
    <source>
        <dbReference type="ARBA" id="ARBA00023012"/>
    </source>
</evidence>
<dbReference type="FunFam" id="3.30.565.10:FF:000006">
    <property type="entry name" value="Sensor histidine kinase WalK"/>
    <property type="match status" value="1"/>
</dbReference>
<dbReference type="GO" id="GO:0005524">
    <property type="term" value="F:ATP binding"/>
    <property type="evidence" value="ECO:0007669"/>
    <property type="project" value="UniProtKB-KW"/>
</dbReference>
<evidence type="ECO:0000256" key="10">
    <source>
        <dbReference type="ARBA" id="ARBA00022989"/>
    </source>
</evidence>
<dbReference type="InterPro" id="IPR004358">
    <property type="entry name" value="Sig_transdc_His_kin-like_C"/>
</dbReference>
<keyword evidence="5" id="KW-0808">Transferase</keyword>
<dbReference type="FunFam" id="3.40.50.300:FF:000483">
    <property type="entry name" value="Sensor histidine kinase KdpD"/>
    <property type="match status" value="1"/>
</dbReference>
<evidence type="ECO:0000256" key="13">
    <source>
        <dbReference type="SAM" id="Phobius"/>
    </source>
</evidence>
<sequence length="904" mass="99581">MLLAAADREGRGRLTIFLGMAPGVGKTYTMLETARRLKADDRDVAVGVVETHGRAETQALLEGLEVLPRRIIPYHGHDLQEFDLDAALKRKPQVLLLDELAHSNAPDCRHPKRWQDAEELLRAGIDVLSTLNVQHIESLNDVVARITGVRVQETVPDRVLDEADEVELVDLTPAELTDRLEDGKVYVANLAAQAREGFFRPGNLTALRELALRRTAERVNAQMVGYMRSRAIEGPWPASERLMVCIGPDGLASAIVLAGNRMAEQLKAPWVTIYVEPAYMSPGAISDIDTAAIEDALSLAERLQSRTERLIGLDLPGEILAYARRNNVTQILIGRSRRSRIRELFGRSLVQELIRKSEGIAIHVVTAPPASKKRKSLSYRFRKWVDVPTWPGILTSLAGLAGVVGLAYLVPSMRQHPNVSMLFLAIVLYSAIRHGRTASLFTAVVAFCIYNFFFATPLFSLQIANFHDVITLLVFLVVAATSGSLAGRVRDQASAAQDRMSALQLLYDFSRRLGAAKSANELLHAVVLKAHRLSGMPTMVLLPEQGSDDDDLLIRYAWPPDDILDTASTAAARWTYSHAEPAGTGTDTLPAAPWHFRPMRTGSGVVGVFGMRKTGTGTKIDLKSDLIATLDAMLDQSAVAIERITFAEDASSAATAAATERFRNVLLSSVSHDLRTPLTSILGSVTALRQAPTRYNDAARDELLATIQEETERLENFVTNLLDITRLESGVIEMRHDWIMLSEIINSSLQQVRSRSHPYKIIRRVIPEMLMIHSDYVLLQTVLVNLIDNAIKHAQQMTTIDVSALRQDLYIDISVTDDGDGVPPEHLPHLFDKFYRIRHTDHTTAGTGLGLSIAKGIIEAMNGSLTVESPIAGGRGTRFTIRLPFEEQPKLTDANKEPADAQGI</sequence>
<dbReference type="SUPFAM" id="SSF55874">
    <property type="entry name" value="ATPase domain of HSP90 chaperone/DNA topoisomerase II/histidine kinase"/>
    <property type="match status" value="1"/>
</dbReference>
<evidence type="ECO:0000256" key="12">
    <source>
        <dbReference type="ARBA" id="ARBA00023136"/>
    </source>
</evidence>
<dbReference type="SMART" id="SM00388">
    <property type="entry name" value="HisKA"/>
    <property type="match status" value="1"/>
</dbReference>
<dbReference type="InterPro" id="IPR029016">
    <property type="entry name" value="GAF-like_dom_sf"/>
</dbReference>
<dbReference type="PROSITE" id="PS50109">
    <property type="entry name" value="HIS_KIN"/>
    <property type="match status" value="1"/>
</dbReference>
<dbReference type="Gene3D" id="3.30.450.40">
    <property type="match status" value="1"/>
</dbReference>
<keyword evidence="10 13" id="KW-1133">Transmembrane helix</keyword>
<dbReference type="EC" id="2.7.13.3" evidence="3"/>
<dbReference type="InterPro" id="IPR003594">
    <property type="entry name" value="HATPase_dom"/>
</dbReference>
<evidence type="ECO:0000256" key="4">
    <source>
        <dbReference type="ARBA" id="ARBA00022553"/>
    </source>
</evidence>
<keyword evidence="7" id="KW-0547">Nucleotide-binding</keyword>
<dbReference type="Pfam" id="PF02702">
    <property type="entry name" value="KdpD"/>
    <property type="match status" value="1"/>
</dbReference>
<feature type="transmembrane region" description="Helical" evidence="13">
    <location>
        <begin position="390"/>
        <end position="410"/>
    </location>
</feature>
<dbReference type="Gene3D" id="3.40.50.300">
    <property type="entry name" value="P-loop containing nucleotide triphosphate hydrolases"/>
    <property type="match status" value="1"/>
</dbReference>
<keyword evidence="9" id="KW-0067">ATP-binding</keyword>
<dbReference type="Gene3D" id="1.10.287.130">
    <property type="match status" value="1"/>
</dbReference>
<keyword evidence="16" id="KW-1185">Reference proteome</keyword>
<evidence type="ECO:0000256" key="3">
    <source>
        <dbReference type="ARBA" id="ARBA00012438"/>
    </source>
</evidence>
<evidence type="ECO:0000313" key="16">
    <source>
        <dbReference type="Proteomes" id="UP001141619"/>
    </source>
</evidence>
<evidence type="ECO:0000313" key="15">
    <source>
        <dbReference type="EMBL" id="MDA5194407.1"/>
    </source>
</evidence>
<dbReference type="PANTHER" id="PTHR45569">
    <property type="entry name" value="SENSOR PROTEIN KDPD"/>
    <property type="match status" value="1"/>
</dbReference>
<name>A0A9X3TZN1_9PROT</name>
<comment type="catalytic activity">
    <reaction evidence="1">
        <text>ATP + protein L-histidine = ADP + protein N-phospho-L-histidine.</text>
        <dbReference type="EC" id="2.7.13.3"/>
    </reaction>
</comment>
<dbReference type="PANTHER" id="PTHR45569:SF1">
    <property type="entry name" value="SENSOR PROTEIN KDPD"/>
    <property type="match status" value="1"/>
</dbReference>
<dbReference type="InterPro" id="IPR038318">
    <property type="entry name" value="KdpD_sf"/>
</dbReference>
<dbReference type="Gene3D" id="3.30.565.10">
    <property type="entry name" value="Histidine kinase-like ATPase, C-terminal domain"/>
    <property type="match status" value="1"/>
</dbReference>
<feature type="transmembrane region" description="Helical" evidence="13">
    <location>
        <begin position="469"/>
        <end position="489"/>
    </location>
</feature>
<dbReference type="InterPro" id="IPR003852">
    <property type="entry name" value="Sig_transdc_His_kinase_KdpD_N"/>
</dbReference>
<dbReference type="RefSeq" id="WP_274944110.1">
    <property type="nucleotide sequence ID" value="NZ_JANWOI010000003.1"/>
</dbReference>
<dbReference type="InterPro" id="IPR052023">
    <property type="entry name" value="Histidine_kinase_KdpD"/>
</dbReference>
<dbReference type="InterPro" id="IPR027417">
    <property type="entry name" value="P-loop_NTPase"/>
</dbReference>
<gene>
    <name evidence="15" type="ORF">NYP16_10635</name>
</gene>
<evidence type="ECO:0000256" key="2">
    <source>
        <dbReference type="ARBA" id="ARBA00004141"/>
    </source>
</evidence>
<reference evidence="15" key="2">
    <citation type="journal article" date="2023" name="Syst. Appl. Microbiol.">
        <title>Govania unica gen. nov., sp. nov., a rare biosphere bacterium that represents a novel family in the class Alphaproteobacteria.</title>
        <authorList>
            <person name="Vandamme P."/>
            <person name="Peeters C."/>
            <person name="Hettiarachchi A."/>
            <person name="Cnockaert M."/>
            <person name="Carlier A."/>
        </authorList>
    </citation>
    <scope>NUCLEOTIDE SEQUENCE</scope>
    <source>
        <strain evidence="15">LMG 31809</strain>
    </source>
</reference>
<keyword evidence="8 15" id="KW-0418">Kinase</keyword>
<proteinExistence type="predicted"/>
<dbReference type="Gene3D" id="3.40.50.620">
    <property type="entry name" value="HUPs"/>
    <property type="match status" value="1"/>
</dbReference>
<keyword evidence="4" id="KW-0597">Phosphoprotein</keyword>
<dbReference type="AlphaFoldDB" id="A0A9X3TZN1"/>
<feature type="transmembrane region" description="Helical" evidence="13">
    <location>
        <begin position="416"/>
        <end position="432"/>
    </location>
</feature>
<evidence type="ECO:0000256" key="5">
    <source>
        <dbReference type="ARBA" id="ARBA00022679"/>
    </source>
</evidence>
<dbReference type="InterPro" id="IPR014729">
    <property type="entry name" value="Rossmann-like_a/b/a_fold"/>
</dbReference>
<evidence type="ECO:0000256" key="9">
    <source>
        <dbReference type="ARBA" id="ARBA00022840"/>
    </source>
</evidence>
<evidence type="ECO:0000256" key="6">
    <source>
        <dbReference type="ARBA" id="ARBA00022692"/>
    </source>
</evidence>
<comment type="caution">
    <text evidence="15">The sequence shown here is derived from an EMBL/GenBank/DDBJ whole genome shotgun (WGS) entry which is preliminary data.</text>
</comment>
<comment type="subcellular location">
    <subcellularLocation>
        <location evidence="2">Membrane</location>
        <topology evidence="2">Multi-pass membrane protein</topology>
    </subcellularLocation>
</comment>
<dbReference type="GO" id="GO:0005737">
    <property type="term" value="C:cytoplasm"/>
    <property type="evidence" value="ECO:0007669"/>
    <property type="project" value="UniProtKB-ARBA"/>
</dbReference>
<evidence type="ECO:0000259" key="14">
    <source>
        <dbReference type="PROSITE" id="PS50109"/>
    </source>
</evidence>
<feature type="transmembrane region" description="Helical" evidence="13">
    <location>
        <begin position="439"/>
        <end position="463"/>
    </location>
</feature>
<organism evidence="15 16">
    <name type="scientific">Govanella unica</name>
    <dbReference type="NCBI Taxonomy" id="2975056"/>
    <lineage>
        <taxon>Bacteria</taxon>
        <taxon>Pseudomonadati</taxon>
        <taxon>Pseudomonadota</taxon>
        <taxon>Alphaproteobacteria</taxon>
        <taxon>Emcibacterales</taxon>
        <taxon>Govanellaceae</taxon>
        <taxon>Govanella</taxon>
    </lineage>
</organism>
<dbReference type="Pfam" id="PF13493">
    <property type="entry name" value="DUF4118"/>
    <property type="match status" value="1"/>
</dbReference>
<dbReference type="CDD" id="cd00082">
    <property type="entry name" value="HisKA"/>
    <property type="match status" value="1"/>
</dbReference>
<dbReference type="InterPro" id="IPR036097">
    <property type="entry name" value="HisK_dim/P_sf"/>
</dbReference>
<dbReference type="InterPro" id="IPR005467">
    <property type="entry name" value="His_kinase_dom"/>
</dbReference>
<dbReference type="GO" id="GO:0000155">
    <property type="term" value="F:phosphorelay sensor kinase activity"/>
    <property type="evidence" value="ECO:0007669"/>
    <property type="project" value="InterPro"/>
</dbReference>
<dbReference type="SMART" id="SM00387">
    <property type="entry name" value="HATPase_c"/>
    <property type="match status" value="1"/>
</dbReference>
<dbReference type="SUPFAM" id="SSF52540">
    <property type="entry name" value="P-loop containing nucleoside triphosphate hydrolases"/>
    <property type="match status" value="1"/>
</dbReference>
<dbReference type="Proteomes" id="UP001141619">
    <property type="component" value="Unassembled WGS sequence"/>
</dbReference>
<evidence type="ECO:0000256" key="1">
    <source>
        <dbReference type="ARBA" id="ARBA00000085"/>
    </source>
</evidence>
<dbReference type="SUPFAM" id="SSF52402">
    <property type="entry name" value="Adenine nucleotide alpha hydrolases-like"/>
    <property type="match status" value="1"/>
</dbReference>
<keyword evidence="12 13" id="KW-0472">Membrane</keyword>
<protein>
    <recommendedName>
        <fullName evidence="3">histidine kinase</fullName>
        <ecNumber evidence="3">2.7.13.3</ecNumber>
    </recommendedName>
</protein>
<dbReference type="EMBL" id="JANWOI010000003">
    <property type="protein sequence ID" value="MDA5194407.1"/>
    <property type="molecule type" value="Genomic_DNA"/>
</dbReference>
<accession>A0A9X3TZN1</accession>
<evidence type="ECO:0000256" key="8">
    <source>
        <dbReference type="ARBA" id="ARBA00022777"/>
    </source>
</evidence>
<dbReference type="InterPro" id="IPR036890">
    <property type="entry name" value="HATPase_C_sf"/>
</dbReference>
<dbReference type="Pfam" id="PF00512">
    <property type="entry name" value="HisKA"/>
    <property type="match status" value="1"/>
</dbReference>